<reference evidence="5 6" key="1">
    <citation type="submission" date="2015-03" db="EMBL/GenBank/DDBJ databases">
        <title>Genome sequencing of Methylobacterium variabile DSM 16961.</title>
        <authorList>
            <person name="Chaudhry V."/>
            <person name="Patil P.B."/>
        </authorList>
    </citation>
    <scope>NUCLEOTIDE SEQUENCE [LARGE SCALE GENOMIC DNA]</scope>
    <source>
        <strain evidence="5 6">DSM 16961</strain>
    </source>
</reference>
<organism evidence="5 6">
    <name type="scientific">Methylobacterium variabile</name>
    <dbReference type="NCBI Taxonomy" id="298794"/>
    <lineage>
        <taxon>Bacteria</taxon>
        <taxon>Pseudomonadati</taxon>
        <taxon>Pseudomonadota</taxon>
        <taxon>Alphaproteobacteria</taxon>
        <taxon>Hyphomicrobiales</taxon>
        <taxon>Methylobacteriaceae</taxon>
        <taxon>Methylobacterium</taxon>
    </lineage>
</organism>
<proteinExistence type="predicted"/>
<dbReference type="PANTHER" id="PTHR36511">
    <property type="entry name" value="MERR FAMILY BACTERIAL REGULATORY PROTEIN"/>
    <property type="match status" value="1"/>
</dbReference>
<dbReference type="OrthoDB" id="7349669at2"/>
<dbReference type="InterPro" id="IPR001387">
    <property type="entry name" value="Cro/C1-type_HTH"/>
</dbReference>
<dbReference type="PROSITE" id="PS50943">
    <property type="entry name" value="HTH_CROC1"/>
    <property type="match status" value="1"/>
</dbReference>
<keyword evidence="1" id="KW-0805">Transcription regulation</keyword>
<dbReference type="InterPro" id="IPR010982">
    <property type="entry name" value="Lambda_DNA-bd_dom_sf"/>
</dbReference>
<keyword evidence="6" id="KW-1185">Reference proteome</keyword>
<dbReference type="PANTHER" id="PTHR36511:SF4">
    <property type="entry name" value="ANTITOXIN MQSA"/>
    <property type="match status" value="1"/>
</dbReference>
<dbReference type="InterPro" id="IPR032758">
    <property type="entry name" value="MqsA/HigA-2"/>
</dbReference>
<dbReference type="AlphaFoldDB" id="A0A0J6SDQ4"/>
<dbReference type="PATRIC" id="fig|298794.3.peg.2609"/>
<dbReference type="NCBIfam" id="TIGR03830">
    <property type="entry name" value="CxxCG_CxxCG_HTH"/>
    <property type="match status" value="1"/>
</dbReference>
<evidence type="ECO:0000313" key="5">
    <source>
        <dbReference type="EMBL" id="KMO31842.1"/>
    </source>
</evidence>
<keyword evidence="2" id="KW-0238">DNA-binding</keyword>
<accession>A0A0J6SDQ4</accession>
<sequence>MAEAPLCPISGEPMVRDTRPFVISYKGRQREIALPGWYCDTSGESIHSREDLKVSDRALAALKAEVECLATPAEVARVRKKLGLSQAKASEVLGGGPRSFQKYESGEVMPSRVMTNLLRVMERHPEEVRRLEAEMQPAEGAIPPHEQ</sequence>
<dbReference type="NCBIfam" id="TIGR03831">
    <property type="entry name" value="YgiT_finger"/>
    <property type="match status" value="1"/>
</dbReference>
<dbReference type="Gene3D" id="3.10.20.860">
    <property type="match status" value="1"/>
</dbReference>
<gene>
    <name evidence="5" type="ORF">VQ02_25145</name>
</gene>
<protein>
    <submittedName>
        <fullName evidence="5">XRE family transcriptional regulator</fullName>
    </submittedName>
</protein>
<evidence type="ECO:0000259" key="4">
    <source>
        <dbReference type="PROSITE" id="PS50943"/>
    </source>
</evidence>
<dbReference type="SMART" id="SM00530">
    <property type="entry name" value="HTH_XRE"/>
    <property type="match status" value="1"/>
</dbReference>
<dbReference type="InterPro" id="IPR022453">
    <property type="entry name" value="Znf_MqsA-type"/>
</dbReference>
<evidence type="ECO:0000256" key="1">
    <source>
        <dbReference type="ARBA" id="ARBA00023015"/>
    </source>
</evidence>
<dbReference type="SUPFAM" id="SSF47413">
    <property type="entry name" value="lambda repressor-like DNA-binding domains"/>
    <property type="match status" value="1"/>
</dbReference>
<dbReference type="InterPro" id="IPR022452">
    <property type="entry name" value="MqsA"/>
</dbReference>
<dbReference type="EMBL" id="LABY01000186">
    <property type="protein sequence ID" value="KMO31842.1"/>
    <property type="molecule type" value="Genomic_DNA"/>
</dbReference>
<dbReference type="Pfam" id="PF15731">
    <property type="entry name" value="MqsA_antitoxin"/>
    <property type="match status" value="1"/>
</dbReference>
<dbReference type="Proteomes" id="UP000035955">
    <property type="component" value="Unassembled WGS sequence"/>
</dbReference>
<dbReference type="Gene3D" id="1.10.260.40">
    <property type="entry name" value="lambda repressor-like DNA-binding domains"/>
    <property type="match status" value="1"/>
</dbReference>
<evidence type="ECO:0000256" key="2">
    <source>
        <dbReference type="ARBA" id="ARBA00023125"/>
    </source>
</evidence>
<dbReference type="CDD" id="cd00093">
    <property type="entry name" value="HTH_XRE"/>
    <property type="match status" value="1"/>
</dbReference>
<evidence type="ECO:0000313" key="6">
    <source>
        <dbReference type="Proteomes" id="UP000035955"/>
    </source>
</evidence>
<dbReference type="RefSeq" id="WP_048446968.1">
    <property type="nucleotide sequence ID" value="NZ_LABY01000186.1"/>
</dbReference>
<name>A0A0J6SDQ4_9HYPH</name>
<comment type="caution">
    <text evidence="5">The sequence shown here is derived from an EMBL/GenBank/DDBJ whole genome shotgun (WGS) entry which is preliminary data.</text>
</comment>
<feature type="domain" description="HTH cro/C1-type" evidence="4">
    <location>
        <begin position="75"/>
        <end position="128"/>
    </location>
</feature>
<dbReference type="GO" id="GO:0003677">
    <property type="term" value="F:DNA binding"/>
    <property type="evidence" value="ECO:0007669"/>
    <property type="project" value="UniProtKB-KW"/>
</dbReference>
<evidence type="ECO:0000256" key="3">
    <source>
        <dbReference type="ARBA" id="ARBA00023163"/>
    </source>
</evidence>
<dbReference type="InterPro" id="IPR052359">
    <property type="entry name" value="HTH-type_reg/antitoxin"/>
</dbReference>
<keyword evidence="3" id="KW-0804">Transcription</keyword>